<dbReference type="SUPFAM" id="SSF82895">
    <property type="entry name" value="TSP-1 type 1 repeat"/>
    <property type="match status" value="1"/>
</dbReference>
<sequence>MYFAIGLSIFTLSLATNCRYAEGLTSKIRVDITCDNRLWFYADGQTIVQPNTPGSTNWRVTSHVSVPTDTKVYGIKCVDFGVVGGIIASMNDGSTTDGSWRCTNRQPSSGWLSENYDDSGWQSAHVIHTNNRPSIYWGVRKDISEKASWIWTNGWKGQDKTVYCRKVKTELPSKIKVDITCDNRLWFYADGQTIIQPNTPGSTNWRVTSHVSVPKDTKVYGIKCVDFGVVGGIIASMNDGSTTDGSWRCTNRQPNSGWLSENYDDSGWQSAHVIHTNNRPSMYWGVRKDISEKASWIWTNGWKGQDKTVYCRKVKSELPSKIRVDITCDNRLWFYADGQTIIQPNTSGSTNWRVTSHVSVPTDTKVYGIKCVDFGVVGGIIASMNDGSTTDGSWRCTNRQPNSGWLSENYDDSDWQSAHVIHTNNRPSIYWGVRKDISENASWIWTNGWKGQDKTVYCRKVKSVPAHWGTWGSWSTCSGGCGTAIQTRRRRCNGDSCPGSNQQTRRCAPFGQKATGGYMKLMPIGCFTGPRSHRPGPRLSGPTGRTGTRHSLT</sequence>
<reference evidence="3" key="1">
    <citation type="journal article" date="2023" name="Mol. Biol. Evol.">
        <title>Third-Generation Sequencing Reveals the Adaptive Role of the Epigenome in Three Deep-Sea Polychaetes.</title>
        <authorList>
            <person name="Perez M."/>
            <person name="Aroh O."/>
            <person name="Sun Y."/>
            <person name="Lan Y."/>
            <person name="Juniper S.K."/>
            <person name="Young C.R."/>
            <person name="Angers B."/>
            <person name="Qian P.Y."/>
        </authorList>
    </citation>
    <scope>NUCLEOTIDE SEQUENCE</scope>
    <source>
        <strain evidence="3">P08H-3</strain>
    </source>
</reference>
<organism evidence="3 4">
    <name type="scientific">Paralvinella palmiformis</name>
    <dbReference type="NCBI Taxonomy" id="53620"/>
    <lineage>
        <taxon>Eukaryota</taxon>
        <taxon>Metazoa</taxon>
        <taxon>Spiralia</taxon>
        <taxon>Lophotrochozoa</taxon>
        <taxon>Annelida</taxon>
        <taxon>Polychaeta</taxon>
        <taxon>Sedentaria</taxon>
        <taxon>Canalipalpata</taxon>
        <taxon>Terebellida</taxon>
        <taxon>Terebelliformia</taxon>
        <taxon>Alvinellidae</taxon>
        <taxon>Paralvinella</taxon>
    </lineage>
</organism>
<evidence type="ECO:0000313" key="4">
    <source>
        <dbReference type="Proteomes" id="UP001208570"/>
    </source>
</evidence>
<dbReference type="PROSITE" id="PS50092">
    <property type="entry name" value="TSP1"/>
    <property type="match status" value="1"/>
</dbReference>
<dbReference type="InterPro" id="IPR036383">
    <property type="entry name" value="TSP1_rpt_sf"/>
</dbReference>
<dbReference type="EMBL" id="JAODUP010000687">
    <property type="protein sequence ID" value="KAK2145329.1"/>
    <property type="molecule type" value="Genomic_DNA"/>
</dbReference>
<feature type="region of interest" description="Disordered" evidence="1">
    <location>
        <begin position="529"/>
        <end position="553"/>
    </location>
</feature>
<proteinExistence type="predicted"/>
<dbReference type="SMART" id="SM00209">
    <property type="entry name" value="TSP1"/>
    <property type="match status" value="1"/>
</dbReference>
<dbReference type="Proteomes" id="UP001208570">
    <property type="component" value="Unassembled WGS sequence"/>
</dbReference>
<name>A0AAD9MW92_9ANNE</name>
<dbReference type="AlphaFoldDB" id="A0AAD9MW92"/>
<dbReference type="Gene3D" id="2.60.120.260">
    <property type="entry name" value="Galactose-binding domain-like"/>
    <property type="match status" value="3"/>
</dbReference>
<gene>
    <name evidence="3" type="ORF">LSH36_687g00018</name>
</gene>
<feature type="signal peptide" evidence="2">
    <location>
        <begin position="1"/>
        <end position="15"/>
    </location>
</feature>
<evidence type="ECO:0000256" key="1">
    <source>
        <dbReference type="SAM" id="MobiDB-lite"/>
    </source>
</evidence>
<feature type="compositionally biased region" description="Polar residues" evidence="1">
    <location>
        <begin position="543"/>
        <end position="553"/>
    </location>
</feature>
<keyword evidence="2" id="KW-0732">Signal</keyword>
<accession>A0AAD9MW92</accession>
<protein>
    <submittedName>
        <fullName evidence="3">Uncharacterized protein</fullName>
    </submittedName>
</protein>
<evidence type="ECO:0000256" key="2">
    <source>
        <dbReference type="SAM" id="SignalP"/>
    </source>
</evidence>
<dbReference type="InterPro" id="IPR000884">
    <property type="entry name" value="TSP1_rpt"/>
</dbReference>
<dbReference type="Pfam" id="PF00090">
    <property type="entry name" value="TSP_1"/>
    <property type="match status" value="1"/>
</dbReference>
<dbReference type="Gene3D" id="2.20.100.10">
    <property type="entry name" value="Thrombospondin type-1 (TSP1) repeat"/>
    <property type="match status" value="1"/>
</dbReference>
<comment type="caution">
    <text evidence="3">The sequence shown here is derived from an EMBL/GenBank/DDBJ whole genome shotgun (WGS) entry which is preliminary data.</text>
</comment>
<feature type="chain" id="PRO_5042136335" evidence="2">
    <location>
        <begin position="16"/>
        <end position="553"/>
    </location>
</feature>
<evidence type="ECO:0000313" key="3">
    <source>
        <dbReference type="EMBL" id="KAK2145329.1"/>
    </source>
</evidence>
<keyword evidence="4" id="KW-1185">Reference proteome</keyword>